<gene>
    <name evidence="2" type="ORF">IAC57_02065</name>
</gene>
<dbReference type="PANTHER" id="PTHR37814:SF1">
    <property type="entry name" value="MEMBRANE PROTEIN"/>
    <property type="match status" value="1"/>
</dbReference>
<evidence type="ECO:0000313" key="2">
    <source>
        <dbReference type="EMBL" id="HIU58865.1"/>
    </source>
</evidence>
<accession>A0A9D1SG67</accession>
<keyword evidence="1" id="KW-1133">Transmembrane helix</keyword>
<feature type="transmembrane region" description="Helical" evidence="1">
    <location>
        <begin position="165"/>
        <end position="184"/>
    </location>
</feature>
<feature type="transmembrane region" description="Helical" evidence="1">
    <location>
        <begin position="294"/>
        <end position="314"/>
    </location>
</feature>
<keyword evidence="1" id="KW-0812">Transmembrane</keyword>
<feature type="transmembrane region" description="Helical" evidence="1">
    <location>
        <begin position="79"/>
        <end position="98"/>
    </location>
</feature>
<proteinExistence type="predicted"/>
<dbReference type="AlphaFoldDB" id="A0A9D1SG67"/>
<dbReference type="Proteomes" id="UP000824081">
    <property type="component" value="Unassembled WGS sequence"/>
</dbReference>
<reference evidence="2" key="1">
    <citation type="submission" date="2020-10" db="EMBL/GenBank/DDBJ databases">
        <authorList>
            <person name="Gilroy R."/>
        </authorList>
    </citation>
    <scope>NUCLEOTIDE SEQUENCE</scope>
    <source>
        <strain evidence="2">11687</strain>
    </source>
</reference>
<dbReference type="InterPro" id="IPR038728">
    <property type="entry name" value="YkvI-like"/>
</dbReference>
<reference evidence="2" key="2">
    <citation type="journal article" date="2021" name="PeerJ">
        <title>Extensive microbial diversity within the chicken gut microbiome revealed by metagenomics and culture.</title>
        <authorList>
            <person name="Gilroy R."/>
            <person name="Ravi A."/>
            <person name="Getino M."/>
            <person name="Pursley I."/>
            <person name="Horton D.L."/>
            <person name="Alikhan N.F."/>
            <person name="Baker D."/>
            <person name="Gharbi K."/>
            <person name="Hall N."/>
            <person name="Watson M."/>
            <person name="Adriaenssens E.M."/>
            <person name="Foster-Nyarko E."/>
            <person name="Jarju S."/>
            <person name="Secka A."/>
            <person name="Antonio M."/>
            <person name="Oren A."/>
            <person name="Chaudhuri R.R."/>
            <person name="La Ragione R."/>
            <person name="Hildebrand F."/>
            <person name="Pallen M.J."/>
        </authorList>
    </citation>
    <scope>NUCLEOTIDE SEQUENCE</scope>
    <source>
        <strain evidence="2">11687</strain>
    </source>
</reference>
<feature type="transmembrane region" description="Helical" evidence="1">
    <location>
        <begin position="269"/>
        <end position="288"/>
    </location>
</feature>
<name>A0A9D1SG67_9FIRM</name>
<feature type="transmembrane region" description="Helical" evidence="1">
    <location>
        <begin position="35"/>
        <end position="58"/>
    </location>
</feature>
<dbReference type="EMBL" id="DVMZ01000056">
    <property type="protein sequence ID" value="HIU58865.1"/>
    <property type="molecule type" value="Genomic_DNA"/>
</dbReference>
<sequence length="352" mass="37135">MKKADGAGALFTAVGTVVGAGFVSGRELLQFFGCFRLSAVWCAGILFFAGFFLFMRLGRRFGGFEGALKGVFGRFSRPVKWVILFGSFVSCAGMLSASNALEPQAKPFLSLAFLAVACLVSERGMKGIGALNLAIVPLLLVCVTLLVASRGAFSRPESPEADFPSLLSVALYVCLNVFLSMPVLCELGAHTEEGGAGLCAAAALIIAAAIGLILSAVCSDKNSYPCDLPLAYILNGAKLFSLLASGGMLTTLISSFYPLYAPAGRRLGFWGKAGLFAAAELCSFIRFGRIVAEVYPMLGIFGVFVTLASGIVWAKGSVFFSSAGAAPPDSGRKTKSVKVFIKDFIKERNDFY</sequence>
<protein>
    <submittedName>
        <fullName evidence="2">Uncharacterized protein</fullName>
    </submittedName>
</protein>
<dbReference type="PANTHER" id="PTHR37814">
    <property type="entry name" value="CONSERVED MEMBRANE PROTEIN"/>
    <property type="match status" value="1"/>
</dbReference>
<comment type="caution">
    <text evidence="2">The sequence shown here is derived from an EMBL/GenBank/DDBJ whole genome shotgun (WGS) entry which is preliminary data.</text>
</comment>
<feature type="transmembrane region" description="Helical" evidence="1">
    <location>
        <begin position="133"/>
        <end position="153"/>
    </location>
</feature>
<evidence type="ECO:0000313" key="3">
    <source>
        <dbReference type="Proteomes" id="UP000824081"/>
    </source>
</evidence>
<feature type="transmembrane region" description="Helical" evidence="1">
    <location>
        <begin position="196"/>
        <end position="217"/>
    </location>
</feature>
<keyword evidence="1" id="KW-0472">Membrane</keyword>
<organism evidence="2 3">
    <name type="scientific">Candidatus Scatosoma pullistercoris</name>
    <dbReference type="NCBI Taxonomy" id="2840934"/>
    <lineage>
        <taxon>Bacteria</taxon>
        <taxon>Bacillati</taxon>
        <taxon>Bacillota</taxon>
        <taxon>Clostridia</taxon>
        <taxon>Candidatus Scatosoma</taxon>
    </lineage>
</organism>
<feature type="transmembrane region" description="Helical" evidence="1">
    <location>
        <begin position="237"/>
        <end position="257"/>
    </location>
</feature>
<evidence type="ECO:0000256" key="1">
    <source>
        <dbReference type="SAM" id="Phobius"/>
    </source>
</evidence>